<accession>A0A6A6IN07</accession>
<feature type="domain" description="Ubiquitin-like" evidence="2">
    <location>
        <begin position="440"/>
        <end position="538"/>
    </location>
</feature>
<dbReference type="InterPro" id="IPR027796">
    <property type="entry name" value="OTT_1508_deam-like"/>
</dbReference>
<dbReference type="GeneID" id="54585333"/>
<sequence>MSDPFSITASILAVVGAGLKVAKGLHQLANGLGSAGIEVRVYADEIDAFSKLLHRVREHLLQEQGTTFQDERTLLRDIVDICERVIDPIKSIQERLNPLLVHFRQCPNKLKSFTLRIQWMFRSKEKLLFYRGALKGQHRLLDTTLALMVLRSCKDRTAQTVEILQISLENSVVGIKNSLSDSKSLISGEASVTGTLQIGLPVTHSAWRNTSGATFAVLAPTSPSSEGSAGSQFDSQLTSPTGTISSDESAPDTSPWTLSARPDAGGNLYQGRIIGEQELEEQFDESAQDLWEDMRVVSRKLLRHVSDVLRESQASTSRHTTPEPQMNNPISLPDTGRQKQWGHLQKSLETNHRPLPEDQIPHEANQGHLSAGTWNYSPASHNNMPEIAKNDEQYLSFQTTGPTMAVGSMRAPAIPEDVIPTVNAEASVAVGANRSYVPNRTVTFKNADGSLWGLPFDEIQEWENMHAFLTELYPRTSLMCLFSEITFSELYPEVGDTGAVLGAFYRNEYDLIGPHGQRLLPQLWNRVIQPGWIIELRFHNAEFNVDLPELERLDVEFYVDLPELERTEVKARLNRHPFGNIAGTTSIGRILGEGTTYTVTSLDTAKPDNMQTPPPRMENIWDLANVERTEFAAAASLLAITTQGRSISSSEQPCAGEGNDSTDEETEDWVTVTPSAGLHRIPRSNLKDKFLNRLAELLARDKSAAQGLSRMDSKHVAAAAWIKGTGEEPATILIAKNEGLDDRDRRMLDRLEMWLRVIASTGRVPDVQSDHLWVGSSQWEGLLEYYRNRLEFYISLINQLGSAVGPPSAEAGENGPTVAHLQSLCRDFNQRSTPRQLGDIVGLAYAIRYTPWSLNTNTKAAKAILMLGRLRAIYESLKSAALTFSDFKTMRIMPATVPHHMNINTTKFRKQLREYADNYSSNSRILKTKQAQRYTGASRLHVHAEMQVLMSVESDLSWQRRAHPYIGTSRKPCYLCHEFINKYTKLTMTGDRAPNFRTRASHGKVYPLWSLPSFTTVAQNRDLSLASALLEVFNETIRHLGSTPSLQPAIAESSAGVTQSGVHASGTSRLMRQYLATQRPSDCSTAHEATEDKVPLGPKVKTVLVARFPADGKDPDLFPITFYSLPDKEDRRIREIPHMTVPNFKKFWGASQFTRRFRKLLRNEADQDAPEGYNIYWSEDPELPENEYVKRLLGLERIDAARRFWYGDVFFVRFSEHPKTFAFDVYDAELAALRVPEVGAFFKEMWDEQFLEHELEYDKYFETQMEKKEADAAIILERMTPIEREILKRAPPSTLEFLAMSACDDGALLDHRIEDAPDHPGMVKVNTWEKPRALDVMNWAGFDSSQL</sequence>
<protein>
    <recommendedName>
        <fullName evidence="2">Ubiquitin-like domain-containing protein</fullName>
    </recommendedName>
</protein>
<feature type="region of interest" description="Disordered" evidence="1">
    <location>
        <begin position="646"/>
        <end position="667"/>
    </location>
</feature>
<dbReference type="EMBL" id="ML987193">
    <property type="protein sequence ID" value="KAF2250853.1"/>
    <property type="molecule type" value="Genomic_DNA"/>
</dbReference>
<dbReference type="InterPro" id="IPR016192">
    <property type="entry name" value="APOBEC/CMP_deaminase_Zn-bd"/>
</dbReference>
<dbReference type="GO" id="GO:0008270">
    <property type="term" value="F:zinc ion binding"/>
    <property type="evidence" value="ECO:0007669"/>
    <property type="project" value="InterPro"/>
</dbReference>
<name>A0A6A6IN07_9PLEO</name>
<proteinExistence type="predicted"/>
<dbReference type="InterPro" id="IPR054464">
    <property type="entry name" value="ULD_fung"/>
</dbReference>
<feature type="compositionally biased region" description="Polar residues" evidence="1">
    <location>
        <begin position="312"/>
        <end position="330"/>
    </location>
</feature>
<dbReference type="Proteomes" id="UP000800094">
    <property type="component" value="Unassembled WGS sequence"/>
</dbReference>
<dbReference type="Pfam" id="PF14441">
    <property type="entry name" value="OTT_1508_deam"/>
    <property type="match status" value="1"/>
</dbReference>
<dbReference type="Pfam" id="PF22893">
    <property type="entry name" value="ULD_2"/>
    <property type="match status" value="1"/>
</dbReference>
<dbReference type="OrthoDB" id="5334770at2759"/>
<feature type="compositionally biased region" description="Polar residues" evidence="1">
    <location>
        <begin position="221"/>
        <end position="257"/>
    </location>
</feature>
<evidence type="ECO:0000256" key="1">
    <source>
        <dbReference type="SAM" id="MobiDB-lite"/>
    </source>
</evidence>
<evidence type="ECO:0000259" key="2">
    <source>
        <dbReference type="Pfam" id="PF22893"/>
    </source>
</evidence>
<keyword evidence="4" id="KW-1185">Reference proteome</keyword>
<dbReference type="RefSeq" id="XP_033685857.1">
    <property type="nucleotide sequence ID" value="XM_033832003.1"/>
</dbReference>
<evidence type="ECO:0000313" key="3">
    <source>
        <dbReference type="EMBL" id="KAF2250853.1"/>
    </source>
</evidence>
<gene>
    <name evidence="3" type="ORF">BU26DRAFT_549517</name>
</gene>
<organism evidence="3 4">
    <name type="scientific">Trematosphaeria pertusa</name>
    <dbReference type="NCBI Taxonomy" id="390896"/>
    <lineage>
        <taxon>Eukaryota</taxon>
        <taxon>Fungi</taxon>
        <taxon>Dikarya</taxon>
        <taxon>Ascomycota</taxon>
        <taxon>Pezizomycotina</taxon>
        <taxon>Dothideomycetes</taxon>
        <taxon>Pleosporomycetidae</taxon>
        <taxon>Pleosporales</taxon>
        <taxon>Massarineae</taxon>
        <taxon>Trematosphaeriaceae</taxon>
        <taxon>Trematosphaeria</taxon>
    </lineage>
</organism>
<feature type="compositionally biased region" description="Basic and acidic residues" evidence="1">
    <location>
        <begin position="349"/>
        <end position="361"/>
    </location>
</feature>
<dbReference type="PROSITE" id="PS00903">
    <property type="entry name" value="CYT_DCMP_DEAMINASES_1"/>
    <property type="match status" value="1"/>
</dbReference>
<feature type="region of interest" description="Disordered" evidence="1">
    <location>
        <begin position="218"/>
        <end position="263"/>
    </location>
</feature>
<feature type="region of interest" description="Disordered" evidence="1">
    <location>
        <begin position="310"/>
        <end position="377"/>
    </location>
</feature>
<reference evidence="3" key="1">
    <citation type="journal article" date="2020" name="Stud. Mycol.">
        <title>101 Dothideomycetes genomes: a test case for predicting lifestyles and emergence of pathogens.</title>
        <authorList>
            <person name="Haridas S."/>
            <person name="Albert R."/>
            <person name="Binder M."/>
            <person name="Bloem J."/>
            <person name="Labutti K."/>
            <person name="Salamov A."/>
            <person name="Andreopoulos B."/>
            <person name="Baker S."/>
            <person name="Barry K."/>
            <person name="Bills G."/>
            <person name="Bluhm B."/>
            <person name="Cannon C."/>
            <person name="Castanera R."/>
            <person name="Culley D."/>
            <person name="Daum C."/>
            <person name="Ezra D."/>
            <person name="Gonzalez J."/>
            <person name="Henrissat B."/>
            <person name="Kuo A."/>
            <person name="Liang C."/>
            <person name="Lipzen A."/>
            <person name="Lutzoni F."/>
            <person name="Magnuson J."/>
            <person name="Mondo S."/>
            <person name="Nolan M."/>
            <person name="Ohm R."/>
            <person name="Pangilinan J."/>
            <person name="Park H.-J."/>
            <person name="Ramirez L."/>
            <person name="Alfaro M."/>
            <person name="Sun H."/>
            <person name="Tritt A."/>
            <person name="Yoshinaga Y."/>
            <person name="Zwiers L.-H."/>
            <person name="Turgeon B."/>
            <person name="Goodwin S."/>
            <person name="Spatafora J."/>
            <person name="Crous P."/>
            <person name="Grigoriev I."/>
        </authorList>
    </citation>
    <scope>NUCLEOTIDE SEQUENCE</scope>
    <source>
        <strain evidence="3">CBS 122368</strain>
    </source>
</reference>
<dbReference type="GO" id="GO:0019239">
    <property type="term" value="F:deaminase activity"/>
    <property type="evidence" value="ECO:0007669"/>
    <property type="project" value="UniProtKB-ARBA"/>
</dbReference>
<evidence type="ECO:0000313" key="4">
    <source>
        <dbReference type="Proteomes" id="UP000800094"/>
    </source>
</evidence>